<name>A0A1Q8EA66_STRAI</name>
<dbReference type="EMBL" id="MSJL01000066">
    <property type="protein sequence ID" value="OLF48686.1"/>
    <property type="molecule type" value="Genomic_DNA"/>
</dbReference>
<dbReference type="Proteomes" id="UP000255213">
    <property type="component" value="Unassembled WGS sequence"/>
</dbReference>
<evidence type="ECO:0000313" key="2">
    <source>
        <dbReference type="EMBL" id="SUN08427.1"/>
    </source>
</evidence>
<reference evidence="1" key="1">
    <citation type="submission" date="2016-12" db="EMBL/GenBank/DDBJ databases">
        <authorList>
            <person name="Song W.-J."/>
            <person name="Kurnit D.M."/>
        </authorList>
    </citation>
    <scope>NUCLEOTIDE SEQUENCE [LARGE SCALE GENOMIC DNA]</scope>
    <source>
        <strain evidence="1">ATCC 51725</strain>
    </source>
</reference>
<dbReference type="Proteomes" id="UP000186437">
    <property type="component" value="Unassembled WGS sequence"/>
</dbReference>
<evidence type="ECO:0000313" key="3">
    <source>
        <dbReference type="Proteomes" id="UP000186437"/>
    </source>
</evidence>
<evidence type="ECO:0000313" key="4">
    <source>
        <dbReference type="Proteomes" id="UP000255213"/>
    </source>
</evidence>
<dbReference type="InterPro" id="IPR014924">
    <property type="entry name" value="DUF1803"/>
</dbReference>
<proteinExistence type="predicted"/>
<organism evidence="1 3">
    <name type="scientific">Streptococcus acidominimus</name>
    <dbReference type="NCBI Taxonomy" id="1326"/>
    <lineage>
        <taxon>Bacteria</taxon>
        <taxon>Bacillati</taxon>
        <taxon>Bacillota</taxon>
        <taxon>Bacilli</taxon>
        <taxon>Lactobacillales</taxon>
        <taxon>Streptococcaceae</taxon>
        <taxon>Streptococcus</taxon>
    </lineage>
</organism>
<dbReference type="Pfam" id="PF08820">
    <property type="entry name" value="DUF1803"/>
    <property type="match status" value="1"/>
</dbReference>
<dbReference type="RefSeq" id="WP_075099942.1">
    <property type="nucleotide sequence ID" value="NZ_MSJL01000066.1"/>
</dbReference>
<gene>
    <name evidence="1" type="ORF">BU200_09655</name>
    <name evidence="2" type="ORF">NCTC12957_02022</name>
</gene>
<accession>A0A1Q8EA66</accession>
<keyword evidence="3" id="KW-1185">Reference proteome</keyword>
<evidence type="ECO:0000313" key="1">
    <source>
        <dbReference type="EMBL" id="OLF48686.1"/>
    </source>
</evidence>
<reference evidence="2 4" key="3">
    <citation type="submission" date="2018-06" db="EMBL/GenBank/DDBJ databases">
        <authorList>
            <consortium name="Pathogen Informatics"/>
            <person name="Doyle S."/>
        </authorList>
    </citation>
    <scope>NUCLEOTIDE SEQUENCE [LARGE SCALE GENOMIC DNA]</scope>
    <source>
        <strain evidence="2 4">NCTC12957</strain>
    </source>
</reference>
<dbReference type="EMBL" id="UHEN01000001">
    <property type="protein sequence ID" value="SUN08427.1"/>
    <property type="molecule type" value="Genomic_DNA"/>
</dbReference>
<dbReference type="OrthoDB" id="2234771at2"/>
<protein>
    <submittedName>
        <fullName evidence="2">Hypothetical cytosolic protein</fullName>
    </submittedName>
</protein>
<sequence>MIKVYHPSKLARSVFFQDLIQYLDQHDDVSLRQIKKEFASVSNVDRQLDRFIKAGYIRRHNRRYANNFSCLANLADLSLDQEIFIETNSPIFEEVARVTFTVETRNSTNKVVIQEEVDAGRERLTLSSYFYKLSRQLPLSEEQEVLYQLLGDVNQDYAMKYLTIFLLKFTRKERVLQRRLDIFVKALEILGFIKKVDEQTYALTMAMDKENVVFKATNTL</sequence>
<reference evidence="3" key="2">
    <citation type="submission" date="2016-12" db="EMBL/GenBank/DDBJ databases">
        <authorList>
            <person name="Gulvik C.A."/>
        </authorList>
    </citation>
    <scope>NUCLEOTIDE SEQUENCE [LARGE SCALE GENOMIC DNA]</scope>
    <source>
        <strain evidence="3">ATCC 51725</strain>
    </source>
</reference>
<dbReference type="AlphaFoldDB" id="A0A1Q8EA66"/>